<evidence type="ECO:0000256" key="2">
    <source>
        <dbReference type="SAM" id="Phobius"/>
    </source>
</evidence>
<feature type="region of interest" description="Disordered" evidence="1">
    <location>
        <begin position="63"/>
        <end position="90"/>
    </location>
</feature>
<keyword evidence="2" id="KW-0472">Membrane</keyword>
<evidence type="ECO:0000313" key="3">
    <source>
        <dbReference type="EMBL" id="GIY60832.1"/>
    </source>
</evidence>
<evidence type="ECO:0000256" key="1">
    <source>
        <dbReference type="SAM" id="MobiDB-lite"/>
    </source>
</evidence>
<reference evidence="3 4" key="1">
    <citation type="submission" date="2021-06" db="EMBL/GenBank/DDBJ databases">
        <title>Caerostris extrusa draft genome.</title>
        <authorList>
            <person name="Kono N."/>
            <person name="Arakawa K."/>
        </authorList>
    </citation>
    <scope>NUCLEOTIDE SEQUENCE [LARGE SCALE GENOMIC DNA]</scope>
</reference>
<gene>
    <name evidence="3" type="ORF">CEXT_445911</name>
</gene>
<keyword evidence="4" id="KW-1185">Reference proteome</keyword>
<proteinExistence type="predicted"/>
<protein>
    <submittedName>
        <fullName evidence="3">Uncharacterized protein</fullName>
    </submittedName>
</protein>
<accession>A0AAV4US44</accession>
<sequence>MRECPCQLEDIPLHRGLRKMSLAMDKGLIVYLSFGAQSVHLFFLSFIVFLSRLGWLTPRPDGRGPTMDIHTATPHGAYNEGGHRDRSGEP</sequence>
<name>A0AAV4US44_CAEEX</name>
<evidence type="ECO:0000313" key="4">
    <source>
        <dbReference type="Proteomes" id="UP001054945"/>
    </source>
</evidence>
<keyword evidence="2" id="KW-1133">Transmembrane helix</keyword>
<feature type="compositionally biased region" description="Basic and acidic residues" evidence="1">
    <location>
        <begin position="81"/>
        <end position="90"/>
    </location>
</feature>
<dbReference type="Proteomes" id="UP001054945">
    <property type="component" value="Unassembled WGS sequence"/>
</dbReference>
<dbReference type="AlphaFoldDB" id="A0AAV4US44"/>
<dbReference type="EMBL" id="BPLR01013382">
    <property type="protein sequence ID" value="GIY60832.1"/>
    <property type="molecule type" value="Genomic_DNA"/>
</dbReference>
<organism evidence="3 4">
    <name type="scientific">Caerostris extrusa</name>
    <name type="common">Bark spider</name>
    <name type="synonym">Caerostris bankana</name>
    <dbReference type="NCBI Taxonomy" id="172846"/>
    <lineage>
        <taxon>Eukaryota</taxon>
        <taxon>Metazoa</taxon>
        <taxon>Ecdysozoa</taxon>
        <taxon>Arthropoda</taxon>
        <taxon>Chelicerata</taxon>
        <taxon>Arachnida</taxon>
        <taxon>Araneae</taxon>
        <taxon>Araneomorphae</taxon>
        <taxon>Entelegynae</taxon>
        <taxon>Araneoidea</taxon>
        <taxon>Araneidae</taxon>
        <taxon>Caerostris</taxon>
    </lineage>
</organism>
<keyword evidence="2" id="KW-0812">Transmembrane</keyword>
<comment type="caution">
    <text evidence="3">The sequence shown here is derived from an EMBL/GenBank/DDBJ whole genome shotgun (WGS) entry which is preliminary data.</text>
</comment>
<feature type="transmembrane region" description="Helical" evidence="2">
    <location>
        <begin position="28"/>
        <end position="50"/>
    </location>
</feature>